<dbReference type="GO" id="GO:0006281">
    <property type="term" value="P:DNA repair"/>
    <property type="evidence" value="ECO:0007669"/>
    <property type="project" value="TreeGrafter"/>
</dbReference>
<reference evidence="7 8" key="1">
    <citation type="journal article" date="2015" name="Parasit. Vectors">
        <title>Draft genome of the scabies mite.</title>
        <authorList>
            <person name="Rider S.D.Jr."/>
            <person name="Morgan M.S."/>
            <person name="Arlian L.G."/>
        </authorList>
    </citation>
    <scope>NUCLEOTIDE SEQUENCE [LARGE SCALE GENOMIC DNA]</scope>
    <source>
        <strain evidence="7">Arlian Lab</strain>
    </source>
</reference>
<evidence type="ECO:0000256" key="1">
    <source>
        <dbReference type="ARBA" id="ARBA00004123"/>
    </source>
</evidence>
<dbReference type="SUPFAM" id="SSF48371">
    <property type="entry name" value="ARM repeat"/>
    <property type="match status" value="1"/>
</dbReference>
<comment type="subcellular location">
    <subcellularLocation>
        <location evidence="1">Nucleus</location>
    </subcellularLocation>
</comment>
<dbReference type="PANTHER" id="PTHR12663">
    <property type="entry name" value="ANDROGEN INDUCED INHIBITOR OF PROLIFERATION AS3 / PDS5-RELATED"/>
    <property type="match status" value="1"/>
</dbReference>
<name>A0A132AD10_SARSC</name>
<keyword evidence="3" id="KW-0498">Mitosis</keyword>
<feature type="compositionally biased region" description="Polar residues" evidence="6">
    <location>
        <begin position="1399"/>
        <end position="1412"/>
    </location>
</feature>
<gene>
    <name evidence="7" type="ORF">QR98_0073990</name>
</gene>
<dbReference type="CDD" id="cd19953">
    <property type="entry name" value="PDS5"/>
    <property type="match status" value="1"/>
</dbReference>
<keyword evidence="5" id="KW-0131">Cell cycle</keyword>
<dbReference type="PANTHER" id="PTHR12663:SF0">
    <property type="entry name" value="PRECOCIOUS DISSOCIATION OF SISTERS 5, ISOFORM A"/>
    <property type="match status" value="1"/>
</dbReference>
<evidence type="ECO:0000256" key="5">
    <source>
        <dbReference type="ARBA" id="ARBA00023306"/>
    </source>
</evidence>
<accession>A0A132AD10</accession>
<organism evidence="7 8">
    <name type="scientific">Sarcoptes scabiei</name>
    <name type="common">Itch mite</name>
    <name type="synonym">Acarus scabiei</name>
    <dbReference type="NCBI Taxonomy" id="52283"/>
    <lineage>
        <taxon>Eukaryota</taxon>
        <taxon>Metazoa</taxon>
        <taxon>Ecdysozoa</taxon>
        <taxon>Arthropoda</taxon>
        <taxon>Chelicerata</taxon>
        <taxon>Arachnida</taxon>
        <taxon>Acari</taxon>
        <taxon>Acariformes</taxon>
        <taxon>Sarcoptiformes</taxon>
        <taxon>Astigmata</taxon>
        <taxon>Psoroptidia</taxon>
        <taxon>Sarcoptoidea</taxon>
        <taxon>Sarcoptidae</taxon>
        <taxon>Sarcoptinae</taxon>
        <taxon>Sarcoptes</taxon>
    </lineage>
</organism>
<evidence type="ECO:0000256" key="3">
    <source>
        <dbReference type="ARBA" id="ARBA00022776"/>
    </source>
</evidence>
<dbReference type="OrthoDB" id="200660at2759"/>
<proteinExistence type="predicted"/>
<dbReference type="GO" id="GO:0007064">
    <property type="term" value="P:mitotic sister chromatid cohesion"/>
    <property type="evidence" value="ECO:0007669"/>
    <property type="project" value="InterPro"/>
</dbReference>
<dbReference type="VEuPathDB" id="VectorBase:SSCA003851"/>
<keyword evidence="4" id="KW-0539">Nucleus</keyword>
<evidence type="ECO:0000256" key="2">
    <source>
        <dbReference type="ARBA" id="ARBA00022618"/>
    </source>
</evidence>
<dbReference type="GO" id="GO:0051301">
    <property type="term" value="P:cell division"/>
    <property type="evidence" value="ECO:0007669"/>
    <property type="project" value="UniProtKB-KW"/>
</dbReference>
<evidence type="ECO:0000256" key="4">
    <source>
        <dbReference type="ARBA" id="ARBA00023242"/>
    </source>
</evidence>
<dbReference type="EMBL" id="JXLN01012795">
    <property type="protein sequence ID" value="KPM08874.1"/>
    <property type="molecule type" value="Genomic_DNA"/>
</dbReference>
<dbReference type="Proteomes" id="UP000616769">
    <property type="component" value="Unassembled WGS sequence"/>
</dbReference>
<feature type="compositionally biased region" description="Polar residues" evidence="6">
    <location>
        <begin position="1340"/>
        <end position="1354"/>
    </location>
</feature>
<feature type="region of interest" description="Disordered" evidence="6">
    <location>
        <begin position="228"/>
        <end position="249"/>
    </location>
</feature>
<dbReference type="GO" id="GO:0005634">
    <property type="term" value="C:nucleus"/>
    <property type="evidence" value="ECO:0007669"/>
    <property type="project" value="UniProtKB-SubCell"/>
</dbReference>
<dbReference type="InterPro" id="IPR011989">
    <property type="entry name" value="ARM-like"/>
</dbReference>
<feature type="compositionally biased region" description="Low complexity" evidence="6">
    <location>
        <begin position="1255"/>
        <end position="1267"/>
    </location>
</feature>
<sequence>MASSLRISNIKYPSDIAMAFQQMSQEENNKVYIPLALYLANDFFLEHSSRDVRLLVACSIADVFRVFAPNAPYDRSEIIKRIFMFFIQQLKGLQDPKDATFKRYFYLLENLAWVKSFNICIELEDSQQIFCELFSLMFKIVNENHSDKVKNFMLDVLKPLIIESDTVSTKLLQIILMQIIDPKKTSNKQAYWLASQILQKTNNTLEPYITAFFSKVITRGINENGDVSIGENDDEDLKESNQKSRKNKIDSTPIEVSQICDLVYELYQICPNNVKDLLPHVEFKLKSSEVKERCEYTKLLARLFSDKNSELAKNHPESWRSFLGRFKDISVSVRVRCVQYSMHFLVNHPELIDDITEQLRQRQHDADENVRYEVVMAIVSAGRKGIKNINDDLLEFVKERTLDKKFKIRREALLGMSQLYKQYNYHLTASENEAPSEDAQRALQMLSWIKNKCMHNYYQTHLEDKLLVERILHTCLVPFSLSLAQRMRVLYMFYCSVDARAARAFNELLKQQQAVRRQMKDVMDVICRTQKPEEKEALLKQKVALVAKNLQEPVKAEEYLNKLCQNLETNAASKQHMTMIVTSASFIQLTEDNKCVPPSSSTVIENSVREILKSLGFPVQTNSFYMTIKQLMERIAPIMIDHQGLLMLFNYVSDSLIGDGELDAQMNLHNSAVRGLHLIHILSVVFPALFYGREIFNTYLLPFLWQCGDHPQIAELVMQILDNIGATAFSDSETLENSIIPWWAENEDFISRLIDKYILKASTTKQSKYAIQCLNSIILDENEKIKVFGNIIDQIKAAGLSLESTPYFRFHMVALGMIAINNGHIYFPKMLRSIVQKFIVQGLLLKDARTEIEIQTLQSIENDKECNDFNSIYEHCSEEIKAKHEGIKLLVRWIYGLKLNSILVIPENQAESHSIYQKAASNSLQLLKTIIQTGGDLNENGLGGTSIEKSFLKLSAALAMIKIAANDSLTGIDANNEPIFQKYSTTLDIMSAQQWHCLSTVLNDPQEFVREKFLTKLNKSLVSMTLGLEFLAFLSFAGLMENNLFKNKIRTFLHLNLVKRRDIVKSRMTPNLKSVVPEFVMPFVIHLLANGPFFTNYEDVQQLELVKECLWFIMEPLVLKNELYSFSFFKKIFENIKLCVDRVSASQVKNSNNDPNMIKAAAAINNRIYAACDLAMGLVMSKTQNFLLKEFPVAPSLPGKYYAASSDPDNLNKSYLPVEMQFTPPKRCGLETEMLNRINKNSAQSSSTRKKRGLQAQNQQQTQNSNDLIDESSLIENENSNNSLIHQQSNNRLLGDQSELKDESVANRYDLVDNEEVQQNQPNPTETVTEIVEDQTMRITDNQSGEISMQSNSGKRLEPCDNNDDSSPPRKSSRIAKKSSPAHPSSESEQEFDIKNRVTRATRSSGRIANKK</sequence>
<evidence type="ECO:0000313" key="8">
    <source>
        <dbReference type="Proteomes" id="UP000616769"/>
    </source>
</evidence>
<evidence type="ECO:0000313" key="7">
    <source>
        <dbReference type="EMBL" id="KPM08874.1"/>
    </source>
</evidence>
<dbReference type="InterPro" id="IPR016024">
    <property type="entry name" value="ARM-type_fold"/>
</dbReference>
<protein>
    <submittedName>
        <fullName evidence="7">Uncharacterized protein</fullName>
    </submittedName>
</protein>
<evidence type="ECO:0000256" key="6">
    <source>
        <dbReference type="SAM" id="MobiDB-lite"/>
    </source>
</evidence>
<feature type="region of interest" description="Disordered" evidence="6">
    <location>
        <begin position="1241"/>
        <end position="1267"/>
    </location>
</feature>
<dbReference type="InterPro" id="IPR039776">
    <property type="entry name" value="Pds5"/>
</dbReference>
<dbReference type="GO" id="GO:0000785">
    <property type="term" value="C:chromatin"/>
    <property type="evidence" value="ECO:0007669"/>
    <property type="project" value="TreeGrafter"/>
</dbReference>
<dbReference type="Gene3D" id="1.25.10.10">
    <property type="entry name" value="Leucine-rich Repeat Variant"/>
    <property type="match status" value="1"/>
</dbReference>
<feature type="region of interest" description="Disordered" evidence="6">
    <location>
        <begin position="1340"/>
        <end position="1412"/>
    </location>
</feature>
<comment type="caution">
    <text evidence="7">The sequence shown here is derived from an EMBL/GenBank/DDBJ whole genome shotgun (WGS) entry which is preliminary data.</text>
</comment>
<keyword evidence="2" id="KW-0132">Cell division</keyword>
<dbReference type="Pfam" id="PF20168">
    <property type="entry name" value="PDS5"/>
    <property type="match status" value="1"/>
</dbReference>